<organism evidence="1 2">
    <name type="scientific">Granulosicoccus antarcticus IMCC3135</name>
    <dbReference type="NCBI Taxonomy" id="1192854"/>
    <lineage>
        <taxon>Bacteria</taxon>
        <taxon>Pseudomonadati</taxon>
        <taxon>Pseudomonadota</taxon>
        <taxon>Gammaproteobacteria</taxon>
        <taxon>Chromatiales</taxon>
        <taxon>Granulosicoccaceae</taxon>
        <taxon>Granulosicoccus</taxon>
    </lineage>
</organism>
<proteinExistence type="predicted"/>
<accession>A0A2Z2NQA4</accession>
<keyword evidence="2" id="KW-1185">Reference proteome</keyword>
<evidence type="ECO:0000313" key="2">
    <source>
        <dbReference type="Proteomes" id="UP000250079"/>
    </source>
</evidence>
<gene>
    <name evidence="1" type="ORF">IMCC3135_17935</name>
</gene>
<dbReference type="Proteomes" id="UP000250079">
    <property type="component" value="Chromosome"/>
</dbReference>
<evidence type="ECO:0000313" key="1">
    <source>
        <dbReference type="EMBL" id="ASJ73666.1"/>
    </source>
</evidence>
<reference evidence="1 2" key="1">
    <citation type="submission" date="2016-12" db="EMBL/GenBank/DDBJ databases">
        <authorList>
            <person name="Song W.-J."/>
            <person name="Kurnit D.M."/>
        </authorList>
    </citation>
    <scope>NUCLEOTIDE SEQUENCE [LARGE SCALE GENOMIC DNA]</scope>
    <source>
        <strain evidence="1 2">IMCC3135</strain>
    </source>
</reference>
<dbReference type="KEGG" id="gai:IMCC3135_17935"/>
<protein>
    <recommendedName>
        <fullName evidence="3">Transposase DDE domain-containing protein</fullName>
    </recommendedName>
</protein>
<sequence length="101" mass="11337">MTKAVLMHEGRGAQEGIFAELKSDNALAYVPTKTWLGNRAFMRAVLIAHNLTRELTMISEKTTSSVHNAKRAPLWTFPRINHPPRRATTVGRAVLFPRKAN</sequence>
<dbReference type="EMBL" id="CP018632">
    <property type="protein sequence ID" value="ASJ73666.1"/>
    <property type="molecule type" value="Genomic_DNA"/>
</dbReference>
<name>A0A2Z2NQA4_9GAMM</name>
<evidence type="ECO:0008006" key="3">
    <source>
        <dbReference type="Google" id="ProtNLM"/>
    </source>
</evidence>
<dbReference type="AlphaFoldDB" id="A0A2Z2NQA4"/>